<evidence type="ECO:0000259" key="1">
    <source>
        <dbReference type="Pfam" id="PF00535"/>
    </source>
</evidence>
<dbReference type="RefSeq" id="WP_330928094.1">
    <property type="nucleotide sequence ID" value="NZ_CP119075.1"/>
</dbReference>
<dbReference type="KEGG" id="slom:PXH66_10765"/>
<dbReference type="InterPro" id="IPR001173">
    <property type="entry name" value="Glyco_trans_2-like"/>
</dbReference>
<dbReference type="AlphaFoldDB" id="A0AAF0CSP1"/>
<keyword evidence="3" id="KW-1185">Reference proteome</keyword>
<dbReference type="PANTHER" id="PTHR22916">
    <property type="entry name" value="GLYCOSYLTRANSFERASE"/>
    <property type="match status" value="1"/>
</dbReference>
<dbReference type="Pfam" id="PF00535">
    <property type="entry name" value="Glycos_transf_2"/>
    <property type="match status" value="1"/>
</dbReference>
<dbReference type="GO" id="GO:0016758">
    <property type="term" value="F:hexosyltransferase activity"/>
    <property type="evidence" value="ECO:0007669"/>
    <property type="project" value="UniProtKB-ARBA"/>
</dbReference>
<name>A0AAF0CSP1_9BACT</name>
<dbReference type="EMBL" id="CP119075">
    <property type="protein sequence ID" value="WED67330.1"/>
    <property type="molecule type" value="Genomic_DNA"/>
</dbReference>
<evidence type="ECO:0000313" key="3">
    <source>
        <dbReference type="Proteomes" id="UP001218638"/>
    </source>
</evidence>
<gene>
    <name evidence="2" type="ORF">PXH66_10765</name>
</gene>
<proteinExistence type="predicted"/>
<reference evidence="2" key="1">
    <citation type="submission" date="2023-03" db="EMBL/GenBank/DDBJ databases">
        <title>Lomoglobus Profundus gen. nov., sp. nov., a novel member of the phylum Verrucomicrobia, isolated from deep-marine sediment of South China Sea.</title>
        <authorList>
            <person name="Ahmad T."/>
            <person name="Ishaq S.E."/>
            <person name="Wang F."/>
        </authorList>
    </citation>
    <scope>NUCLEOTIDE SEQUENCE</scope>
    <source>
        <strain evidence="2">LMO-M01</strain>
    </source>
</reference>
<dbReference type="Gene3D" id="3.90.550.10">
    <property type="entry name" value="Spore Coat Polysaccharide Biosynthesis Protein SpsA, Chain A"/>
    <property type="match status" value="1"/>
</dbReference>
<protein>
    <submittedName>
        <fullName evidence="2">Glycosyltransferase family 2 protein</fullName>
    </submittedName>
</protein>
<organism evidence="2 3">
    <name type="scientific">Synoicihabitans lomoniglobus</name>
    <dbReference type="NCBI Taxonomy" id="2909285"/>
    <lineage>
        <taxon>Bacteria</taxon>
        <taxon>Pseudomonadati</taxon>
        <taxon>Verrucomicrobiota</taxon>
        <taxon>Opitutia</taxon>
        <taxon>Opitutales</taxon>
        <taxon>Opitutaceae</taxon>
        <taxon>Synoicihabitans</taxon>
    </lineage>
</organism>
<sequence length="310" mass="33943">MKISVIICTRNPHPGRLARTMDGLSCQSFDAADFEVVIVDNGSSPALADASLPVTSRHLGIRVIYEPRAGLTPARLAGISAARNSLLIFVDDDNVLAPQYLEVAANEFAANENLVAAGGPIEPEFESTPPSWLHEFYDLLALRDVGPTKQIVRGGAGKEWPSIAPVGAGLCIRLAAAKEYAELVKNSPTRITLDRRAGQLTSGGDNDMVFTAMHGGGDIAHLPQLRLTHLIPSGRLRPDYLGRLNRDVQRSWVAVLNIHGFCPWPWIPRWSVPMRSVRLWVRTRAWKSPAHSIRYHGLVGRLHGQADLQP</sequence>
<feature type="domain" description="Glycosyltransferase 2-like" evidence="1">
    <location>
        <begin position="4"/>
        <end position="135"/>
    </location>
</feature>
<evidence type="ECO:0000313" key="2">
    <source>
        <dbReference type="EMBL" id="WED67330.1"/>
    </source>
</evidence>
<accession>A0AAF0CSP1</accession>
<dbReference type="InterPro" id="IPR029044">
    <property type="entry name" value="Nucleotide-diphossugar_trans"/>
</dbReference>
<dbReference type="CDD" id="cd00761">
    <property type="entry name" value="Glyco_tranf_GTA_type"/>
    <property type="match status" value="1"/>
</dbReference>
<dbReference type="Proteomes" id="UP001218638">
    <property type="component" value="Chromosome"/>
</dbReference>
<dbReference type="SUPFAM" id="SSF53448">
    <property type="entry name" value="Nucleotide-diphospho-sugar transferases"/>
    <property type="match status" value="1"/>
</dbReference>